<evidence type="ECO:0000256" key="5">
    <source>
        <dbReference type="ARBA" id="ARBA00023242"/>
    </source>
</evidence>
<dbReference type="PANTHER" id="PTHR22768:SF0">
    <property type="entry name" value="DNA REPLICATION COMPLEX GINS PROTEIN PSF3"/>
    <property type="match status" value="1"/>
</dbReference>
<dbReference type="Proteomes" id="UP000053732">
    <property type="component" value="Unassembled WGS sequence"/>
</dbReference>
<comment type="subunit">
    <text evidence="6">Component of the GINS complex.</text>
</comment>
<organism evidence="9 10">
    <name type="scientific">Penicillium camemberti (strain FM 013)</name>
    <dbReference type="NCBI Taxonomy" id="1429867"/>
    <lineage>
        <taxon>Eukaryota</taxon>
        <taxon>Fungi</taxon>
        <taxon>Dikarya</taxon>
        <taxon>Ascomycota</taxon>
        <taxon>Pezizomycotina</taxon>
        <taxon>Eurotiomycetes</taxon>
        <taxon>Eurotiomycetidae</taxon>
        <taxon>Eurotiales</taxon>
        <taxon>Aspergillaceae</taxon>
        <taxon>Penicillium</taxon>
    </lineage>
</organism>
<dbReference type="Gene3D" id="1.20.58.2050">
    <property type="match status" value="1"/>
</dbReference>
<feature type="domain" description="GINS subunit" evidence="7">
    <location>
        <begin position="74"/>
        <end position="172"/>
    </location>
</feature>
<gene>
    <name evidence="9" type="ORF">PCAMFM013_S011g000066</name>
</gene>
<dbReference type="CDD" id="cd11713">
    <property type="entry name" value="GINS_A_psf3"/>
    <property type="match status" value="1"/>
</dbReference>
<dbReference type="GO" id="GO:1902975">
    <property type="term" value="P:mitotic DNA replication initiation"/>
    <property type="evidence" value="ECO:0007669"/>
    <property type="project" value="TreeGrafter"/>
</dbReference>
<dbReference type="InterPro" id="IPR038437">
    <property type="entry name" value="GINS_Psf3_sf"/>
</dbReference>
<feature type="domain" description="DNA replication complex GINS protein PSF3 N-terminal" evidence="8">
    <location>
        <begin position="4"/>
        <end position="55"/>
    </location>
</feature>
<comment type="subcellular location">
    <subcellularLocation>
        <location evidence="1 6">Nucleus</location>
    </subcellularLocation>
</comment>
<sequence length="193" mass="21457">MSYYDIDSILTDAQKLPCTFELEVPGLGILEGNAGEDIKAGTRIDLPLWLGEMLSIGARLGTSRLVTLDMPEALSERVMNALKADPRTLDLRALAPHFYNLSERILELFEEEEMVDVLGDAFKKRAAEIADHAHNSRGAVGGGVDFLRGLDETERQLFRAAHDRAKDMRIWSGEAKREVQILRSTHGDGHVET</sequence>
<evidence type="ECO:0000259" key="8">
    <source>
        <dbReference type="Pfam" id="PF22466"/>
    </source>
</evidence>
<comment type="function">
    <text evidence="6">The GINS complex plays an essential role in the initiation of DNA replication.</text>
</comment>
<dbReference type="SUPFAM" id="SSF160059">
    <property type="entry name" value="PriA/YqbF domain"/>
    <property type="match status" value="1"/>
</dbReference>
<accession>A0A0G4PCP7</accession>
<dbReference type="AlphaFoldDB" id="A0A0G4PCP7"/>
<dbReference type="SUPFAM" id="SSF158573">
    <property type="entry name" value="GINS helical bundle-like"/>
    <property type="match status" value="1"/>
</dbReference>
<evidence type="ECO:0000256" key="2">
    <source>
        <dbReference type="ARBA" id="ARBA00006343"/>
    </source>
</evidence>
<dbReference type="CDD" id="cd21693">
    <property type="entry name" value="GINS_B_Psf3"/>
    <property type="match status" value="1"/>
</dbReference>
<evidence type="ECO:0000256" key="4">
    <source>
        <dbReference type="ARBA" id="ARBA00022705"/>
    </source>
</evidence>
<name>A0A0G4PCP7_PENC3</name>
<keyword evidence="5 6" id="KW-0539">Nucleus</keyword>
<evidence type="ECO:0000259" key="7">
    <source>
        <dbReference type="Pfam" id="PF05916"/>
    </source>
</evidence>
<evidence type="ECO:0000256" key="6">
    <source>
        <dbReference type="RuleBase" id="RU367161"/>
    </source>
</evidence>
<dbReference type="STRING" id="1429867.A0A0G4PCP7"/>
<keyword evidence="10" id="KW-1185">Reference proteome</keyword>
<dbReference type="InterPro" id="IPR010492">
    <property type="entry name" value="GINS_Psf3"/>
</dbReference>
<dbReference type="EMBL" id="HG793144">
    <property type="protein sequence ID" value="CRL24072.1"/>
    <property type="molecule type" value="Genomic_DNA"/>
</dbReference>
<comment type="similarity">
    <text evidence="2 6">Belongs to the GINS3/PSF3 family.</text>
</comment>
<keyword evidence="4 6" id="KW-0235">DNA replication</keyword>
<dbReference type="Pfam" id="PF05916">
    <property type="entry name" value="Sld5"/>
    <property type="match status" value="1"/>
</dbReference>
<proteinExistence type="inferred from homology"/>
<dbReference type="Pfam" id="PF22466">
    <property type="entry name" value="PSF3_N"/>
    <property type="match status" value="1"/>
</dbReference>
<reference evidence="9 10" key="1">
    <citation type="journal article" date="2014" name="Nat. Commun.">
        <title>Multiple recent horizontal transfers of a large genomic region in cheese making fungi.</title>
        <authorList>
            <person name="Cheeseman K."/>
            <person name="Ropars J."/>
            <person name="Renault P."/>
            <person name="Dupont J."/>
            <person name="Gouzy J."/>
            <person name="Branca A."/>
            <person name="Abraham A.L."/>
            <person name="Ceppi M."/>
            <person name="Conseiller E."/>
            <person name="Debuchy R."/>
            <person name="Malagnac F."/>
            <person name="Goarin A."/>
            <person name="Silar P."/>
            <person name="Lacoste S."/>
            <person name="Sallet E."/>
            <person name="Bensimon A."/>
            <person name="Giraud T."/>
            <person name="Brygoo Y."/>
        </authorList>
    </citation>
    <scope>NUCLEOTIDE SEQUENCE [LARGE SCALE GENOMIC DNA]</scope>
    <source>
        <strain evidence="10">FM 013</strain>
    </source>
</reference>
<dbReference type="GO" id="GO:0000811">
    <property type="term" value="C:GINS complex"/>
    <property type="evidence" value="ECO:0007669"/>
    <property type="project" value="UniProtKB-UniRule"/>
</dbReference>
<dbReference type="InterPro" id="IPR021151">
    <property type="entry name" value="GINS_A"/>
</dbReference>
<dbReference type="PANTHER" id="PTHR22768">
    <property type="entry name" value="DNA REPLICATION COMPLEX GINS PROTEIN PSF3"/>
    <property type="match status" value="1"/>
</dbReference>
<dbReference type="InterPro" id="IPR055221">
    <property type="entry name" value="PSF3_N"/>
</dbReference>
<evidence type="ECO:0000313" key="9">
    <source>
        <dbReference type="EMBL" id="CRL24072.1"/>
    </source>
</evidence>
<evidence type="ECO:0000256" key="3">
    <source>
        <dbReference type="ARBA" id="ARBA00015140"/>
    </source>
</evidence>
<evidence type="ECO:0000313" key="10">
    <source>
        <dbReference type="Proteomes" id="UP000053732"/>
    </source>
</evidence>
<dbReference type="InterPro" id="IPR036224">
    <property type="entry name" value="GINS_bundle-like_dom_sf"/>
</dbReference>
<protein>
    <recommendedName>
        <fullName evidence="3 6">DNA replication complex GINS protein PSF3</fullName>
    </recommendedName>
</protein>
<evidence type="ECO:0000256" key="1">
    <source>
        <dbReference type="ARBA" id="ARBA00004123"/>
    </source>
</evidence>